<proteinExistence type="predicted"/>
<gene>
    <name evidence="1" type="ORF">SAY86_017000</name>
</gene>
<evidence type="ECO:0000313" key="2">
    <source>
        <dbReference type="Proteomes" id="UP001346149"/>
    </source>
</evidence>
<accession>A0AAN7M4I5</accession>
<evidence type="ECO:0000313" key="1">
    <source>
        <dbReference type="EMBL" id="KAK4789696.1"/>
    </source>
</evidence>
<sequence>MGLVVPLEPSSRSKPVVLLTLSTRTTQSSRASAKDPSSQQTYAAQLSKNLPVPLYRLFNDDVKLHTEIWELPSWPVFQSVP</sequence>
<name>A0AAN7M4I5_TRANT</name>
<keyword evidence="2" id="KW-1185">Reference proteome</keyword>
<organism evidence="1 2">
    <name type="scientific">Trapa natans</name>
    <name type="common">Water chestnut</name>
    <dbReference type="NCBI Taxonomy" id="22666"/>
    <lineage>
        <taxon>Eukaryota</taxon>
        <taxon>Viridiplantae</taxon>
        <taxon>Streptophyta</taxon>
        <taxon>Embryophyta</taxon>
        <taxon>Tracheophyta</taxon>
        <taxon>Spermatophyta</taxon>
        <taxon>Magnoliopsida</taxon>
        <taxon>eudicotyledons</taxon>
        <taxon>Gunneridae</taxon>
        <taxon>Pentapetalae</taxon>
        <taxon>rosids</taxon>
        <taxon>malvids</taxon>
        <taxon>Myrtales</taxon>
        <taxon>Lythraceae</taxon>
        <taxon>Trapa</taxon>
    </lineage>
</organism>
<dbReference type="EMBL" id="JAXQNO010000010">
    <property type="protein sequence ID" value="KAK4789696.1"/>
    <property type="molecule type" value="Genomic_DNA"/>
</dbReference>
<dbReference type="Proteomes" id="UP001346149">
    <property type="component" value="Unassembled WGS sequence"/>
</dbReference>
<dbReference type="AlphaFoldDB" id="A0AAN7M4I5"/>
<protein>
    <submittedName>
        <fullName evidence="1">Uncharacterized protein</fullName>
    </submittedName>
</protein>
<comment type="caution">
    <text evidence="1">The sequence shown here is derived from an EMBL/GenBank/DDBJ whole genome shotgun (WGS) entry which is preliminary data.</text>
</comment>
<reference evidence="1 2" key="1">
    <citation type="journal article" date="2023" name="Hortic Res">
        <title>Pangenome of water caltrop reveals structural variations and asymmetric subgenome divergence after allopolyploidization.</title>
        <authorList>
            <person name="Zhang X."/>
            <person name="Chen Y."/>
            <person name="Wang L."/>
            <person name="Yuan Y."/>
            <person name="Fang M."/>
            <person name="Shi L."/>
            <person name="Lu R."/>
            <person name="Comes H.P."/>
            <person name="Ma Y."/>
            <person name="Chen Y."/>
            <person name="Huang G."/>
            <person name="Zhou Y."/>
            <person name="Zheng Z."/>
            <person name="Qiu Y."/>
        </authorList>
    </citation>
    <scope>NUCLEOTIDE SEQUENCE [LARGE SCALE GENOMIC DNA]</scope>
    <source>
        <strain evidence="1">F231</strain>
    </source>
</reference>